<evidence type="ECO:0000313" key="3">
    <source>
        <dbReference type="Proteomes" id="UP000250235"/>
    </source>
</evidence>
<dbReference type="Proteomes" id="UP000250235">
    <property type="component" value="Unassembled WGS sequence"/>
</dbReference>
<gene>
    <name evidence="2" type="ORF">F511_40585</name>
</gene>
<feature type="compositionally biased region" description="Basic residues" evidence="1">
    <location>
        <begin position="560"/>
        <end position="569"/>
    </location>
</feature>
<feature type="region of interest" description="Disordered" evidence="1">
    <location>
        <begin position="318"/>
        <end position="469"/>
    </location>
</feature>
<name>A0A2Z7A8D5_9LAMI</name>
<feature type="compositionally biased region" description="Basic and acidic residues" evidence="1">
    <location>
        <begin position="399"/>
        <end position="419"/>
    </location>
</feature>
<protein>
    <submittedName>
        <fullName evidence="2">Uncharacterized protein</fullName>
    </submittedName>
</protein>
<proteinExistence type="predicted"/>
<sequence length="569" mass="64597">MSTRVNLSCSSVRKRRRFVVATGSPAASEFRRCCLLLLTPYDRDSMDMLFEITRFLERQSERLGKSHEADVAERFHKQGPKEFAGLNLSRTARPSRTCLENLEGFEWLSPELERGSEMPRTSEVVALCGPIWFVIWSRPVPGCPDLRCERLLILWANWNMVLTKNLFAEVFGIPTEGLNNLLEIPKETVIEMRSLFSGYEEPFRSPYKKNGMKMEFRLLHDIVAKELCAKAGSFDVVTSKKFDFMVAITAGLKVNWGHILFQVLLSMVNNSKWQSQRCPAQVSVLLEKLVKIDLGDSVKIHPQKVLTNKSVQTYIKKNLEKPTGETSKKAEDTASNTDDDESQAAQLVEKEKDVNKTKKKKSTEAKPREKKKLPCPIPEVLAGGAEISGDEQVDDGTEGNERTDSDQDVQRGGDDRYEENLEYDTQMDHRGQNEVVSTTAQDAPRMSTDDVPKGKPLKFRTEQERATTQDQVENIVQQDIVNEAVTSQEHQAHENKTPVPTEEPRDVDNEHQAHGEQDNVQQPFLTKEHQQRCSTDNPTQVEDPSVNIEDTVNNPGIRPRAQHRVKPRK</sequence>
<evidence type="ECO:0000313" key="2">
    <source>
        <dbReference type="EMBL" id="KZV17972.1"/>
    </source>
</evidence>
<dbReference type="AlphaFoldDB" id="A0A2Z7A8D5"/>
<feature type="compositionally biased region" description="Polar residues" evidence="1">
    <location>
        <begin position="532"/>
        <end position="554"/>
    </location>
</feature>
<reference evidence="2 3" key="1">
    <citation type="journal article" date="2015" name="Proc. Natl. Acad. Sci. U.S.A.">
        <title>The resurrection genome of Boea hygrometrica: A blueprint for survival of dehydration.</title>
        <authorList>
            <person name="Xiao L."/>
            <person name="Yang G."/>
            <person name="Zhang L."/>
            <person name="Yang X."/>
            <person name="Zhao S."/>
            <person name="Ji Z."/>
            <person name="Zhou Q."/>
            <person name="Hu M."/>
            <person name="Wang Y."/>
            <person name="Chen M."/>
            <person name="Xu Y."/>
            <person name="Jin H."/>
            <person name="Xiao X."/>
            <person name="Hu G."/>
            <person name="Bao F."/>
            <person name="Hu Y."/>
            <person name="Wan P."/>
            <person name="Li L."/>
            <person name="Deng X."/>
            <person name="Kuang T."/>
            <person name="Xiang C."/>
            <person name="Zhu J.K."/>
            <person name="Oliver M.J."/>
            <person name="He Y."/>
        </authorList>
    </citation>
    <scope>NUCLEOTIDE SEQUENCE [LARGE SCALE GENOMIC DNA]</scope>
    <source>
        <strain evidence="3">cv. XS01</strain>
    </source>
</reference>
<feature type="compositionally biased region" description="Basic and acidic residues" evidence="1">
    <location>
        <begin position="318"/>
        <end position="332"/>
    </location>
</feature>
<feature type="region of interest" description="Disordered" evidence="1">
    <location>
        <begin position="481"/>
        <end position="569"/>
    </location>
</feature>
<keyword evidence="3" id="KW-1185">Reference proteome</keyword>
<dbReference type="EMBL" id="KV017610">
    <property type="protein sequence ID" value="KZV17972.1"/>
    <property type="molecule type" value="Genomic_DNA"/>
</dbReference>
<feature type="compositionally biased region" description="Basic and acidic residues" evidence="1">
    <location>
        <begin position="490"/>
        <end position="517"/>
    </location>
</feature>
<feature type="compositionally biased region" description="Acidic residues" evidence="1">
    <location>
        <begin position="388"/>
        <end position="398"/>
    </location>
</feature>
<evidence type="ECO:0000256" key="1">
    <source>
        <dbReference type="SAM" id="MobiDB-lite"/>
    </source>
</evidence>
<organism evidence="2 3">
    <name type="scientific">Dorcoceras hygrometricum</name>
    <dbReference type="NCBI Taxonomy" id="472368"/>
    <lineage>
        <taxon>Eukaryota</taxon>
        <taxon>Viridiplantae</taxon>
        <taxon>Streptophyta</taxon>
        <taxon>Embryophyta</taxon>
        <taxon>Tracheophyta</taxon>
        <taxon>Spermatophyta</taxon>
        <taxon>Magnoliopsida</taxon>
        <taxon>eudicotyledons</taxon>
        <taxon>Gunneridae</taxon>
        <taxon>Pentapetalae</taxon>
        <taxon>asterids</taxon>
        <taxon>lamiids</taxon>
        <taxon>Lamiales</taxon>
        <taxon>Gesneriaceae</taxon>
        <taxon>Didymocarpoideae</taxon>
        <taxon>Trichosporeae</taxon>
        <taxon>Loxocarpinae</taxon>
        <taxon>Dorcoceras</taxon>
    </lineage>
</organism>
<accession>A0A2Z7A8D5</accession>
<feature type="compositionally biased region" description="Basic and acidic residues" evidence="1">
    <location>
        <begin position="447"/>
        <end position="467"/>
    </location>
</feature>
<feature type="compositionally biased region" description="Basic and acidic residues" evidence="1">
    <location>
        <begin position="348"/>
        <end position="367"/>
    </location>
</feature>